<evidence type="ECO:0000256" key="8">
    <source>
        <dbReference type="ARBA" id="ARBA00023136"/>
    </source>
</evidence>
<comment type="subcellular location">
    <subcellularLocation>
        <location evidence="1 13">Cell membrane</location>
        <topology evidence="1 13">Multi-pass membrane protein</topology>
    </subcellularLocation>
</comment>
<evidence type="ECO:0000256" key="5">
    <source>
        <dbReference type="ARBA" id="ARBA00022679"/>
    </source>
</evidence>
<evidence type="ECO:0000259" key="15">
    <source>
        <dbReference type="Pfam" id="PF08407"/>
    </source>
</evidence>
<feature type="transmembrane region" description="Helical" evidence="13">
    <location>
        <begin position="515"/>
        <end position="534"/>
    </location>
</feature>
<dbReference type="Pfam" id="PF08407">
    <property type="entry name" value="Chitin_synth_1N"/>
    <property type="match status" value="1"/>
</dbReference>
<evidence type="ECO:0000256" key="10">
    <source>
        <dbReference type="ARBA" id="ARBA00024009"/>
    </source>
</evidence>
<evidence type="ECO:0000256" key="12">
    <source>
        <dbReference type="ARBA" id="ARBA00048014"/>
    </source>
</evidence>
<evidence type="ECO:0000256" key="3">
    <source>
        <dbReference type="ARBA" id="ARBA00022475"/>
    </source>
</evidence>
<reference evidence="16 17" key="1">
    <citation type="journal article" date="2012" name="BMC Genomics">
        <title>Comparative genomics of the white-rot fungi, Phanerochaete carnosa and P. chrysosporium, to elucidate the genetic basis of the distinct wood types they colonize.</title>
        <authorList>
            <person name="Suzuki H."/>
            <person name="MacDonald J."/>
            <person name="Syed K."/>
            <person name="Salamov A."/>
            <person name="Hori C."/>
            <person name="Aerts A."/>
            <person name="Henrissat B."/>
            <person name="Wiebenga A."/>
            <person name="vanKuyk P.A."/>
            <person name="Barry K."/>
            <person name="Lindquist E."/>
            <person name="LaButti K."/>
            <person name="Lapidus A."/>
            <person name="Lucas S."/>
            <person name="Coutinho P."/>
            <person name="Gong Y."/>
            <person name="Samejima M."/>
            <person name="Mahadevan R."/>
            <person name="Abou-Zaid M."/>
            <person name="de Vries R.P."/>
            <person name="Igarashi K."/>
            <person name="Yadav J.S."/>
            <person name="Grigoriev I.V."/>
            <person name="Master E.R."/>
        </authorList>
    </citation>
    <scope>NUCLEOTIDE SEQUENCE [LARGE SCALE GENOMIC DNA]</scope>
    <source>
        <strain evidence="16 17">HHB-10118-sp</strain>
    </source>
</reference>
<keyword evidence="9 13" id="KW-0961">Cell wall biogenesis/degradation</keyword>
<dbReference type="PANTHER" id="PTHR22914">
    <property type="entry name" value="CHITIN SYNTHASE"/>
    <property type="match status" value="1"/>
</dbReference>
<dbReference type="Proteomes" id="UP000008370">
    <property type="component" value="Unassembled WGS sequence"/>
</dbReference>
<dbReference type="OrthoDB" id="26569at2759"/>
<feature type="transmembrane region" description="Helical" evidence="13">
    <location>
        <begin position="597"/>
        <end position="615"/>
    </location>
</feature>
<evidence type="ECO:0000256" key="4">
    <source>
        <dbReference type="ARBA" id="ARBA00022676"/>
    </source>
</evidence>
<keyword evidence="3 13" id="KW-1003">Cell membrane</keyword>
<organism evidence="16 17">
    <name type="scientific">Phanerochaete carnosa (strain HHB-10118-sp)</name>
    <name type="common">White-rot fungus</name>
    <name type="synonym">Peniophora carnosa</name>
    <dbReference type="NCBI Taxonomy" id="650164"/>
    <lineage>
        <taxon>Eukaryota</taxon>
        <taxon>Fungi</taxon>
        <taxon>Dikarya</taxon>
        <taxon>Basidiomycota</taxon>
        <taxon>Agaricomycotina</taxon>
        <taxon>Agaricomycetes</taxon>
        <taxon>Polyporales</taxon>
        <taxon>Phanerochaetaceae</taxon>
        <taxon>Phanerochaete</taxon>
    </lineage>
</organism>
<keyword evidence="6 13" id="KW-0812">Transmembrane</keyword>
<feature type="transmembrane region" description="Helical" evidence="13">
    <location>
        <begin position="802"/>
        <end position="821"/>
    </location>
</feature>
<dbReference type="GO" id="GO:0004100">
    <property type="term" value="F:chitin synthase activity"/>
    <property type="evidence" value="ECO:0007669"/>
    <property type="project" value="UniProtKB-UniRule"/>
</dbReference>
<dbReference type="GO" id="GO:0030428">
    <property type="term" value="C:cell septum"/>
    <property type="evidence" value="ECO:0007669"/>
    <property type="project" value="TreeGrafter"/>
</dbReference>
<feature type="transmembrane region" description="Helical" evidence="13">
    <location>
        <begin position="666"/>
        <end position="691"/>
    </location>
</feature>
<dbReference type="HOGENOM" id="CLU_004760_3_1_1"/>
<dbReference type="EC" id="2.4.1.16" evidence="2 13"/>
<dbReference type="EMBL" id="JH930469">
    <property type="protein sequence ID" value="EKM59835.1"/>
    <property type="molecule type" value="Genomic_DNA"/>
</dbReference>
<dbReference type="AlphaFoldDB" id="K5WKD0"/>
<evidence type="ECO:0000256" key="2">
    <source>
        <dbReference type="ARBA" id="ARBA00012543"/>
    </source>
</evidence>
<dbReference type="InParanoid" id="K5WKD0"/>
<evidence type="ECO:0000256" key="7">
    <source>
        <dbReference type="ARBA" id="ARBA00022989"/>
    </source>
</evidence>
<dbReference type="PANTHER" id="PTHR22914:SF11">
    <property type="entry name" value="CHITIN SYNTHASE B"/>
    <property type="match status" value="1"/>
</dbReference>
<evidence type="ECO:0000256" key="13">
    <source>
        <dbReference type="RuleBase" id="RU366040"/>
    </source>
</evidence>
<evidence type="ECO:0000256" key="9">
    <source>
        <dbReference type="ARBA" id="ARBA00023316"/>
    </source>
</evidence>
<dbReference type="GO" id="GO:0006031">
    <property type="term" value="P:chitin biosynthetic process"/>
    <property type="evidence" value="ECO:0007669"/>
    <property type="project" value="UniProtKB-UniRule"/>
</dbReference>
<dbReference type="GO" id="GO:0071555">
    <property type="term" value="P:cell wall organization"/>
    <property type="evidence" value="ECO:0007669"/>
    <property type="project" value="UniProtKB-KW"/>
</dbReference>
<accession>K5WKD0</accession>
<dbReference type="CDD" id="cd04190">
    <property type="entry name" value="Chitin_synth_C"/>
    <property type="match status" value="1"/>
</dbReference>
<dbReference type="GO" id="GO:0005886">
    <property type="term" value="C:plasma membrane"/>
    <property type="evidence" value="ECO:0007669"/>
    <property type="project" value="UniProtKB-SubCell"/>
</dbReference>
<sequence length="881" mass="98992">MAEEHRPPLPSFTSQSSLSEAEHDPFSDRPHIAFHEAPPSAYASTTSLPGEFGTQGQYDDDEVEKMPLTSGGLYPPAPMDPSAYGDPYGRPLSVASTSSGGVESAWRRRQTIKRGVTRKVKLTKGNFITEYPVPTPVYSAIEGKWTQDARTTEFSHMRYTAATCDPDDFSEASGYSLRTKQYNRSTELLIAVTSYNEDKTLYARTLHGVMLNIRDICKTKQSKYWRRTAEEGVPGWQKIAVALIIDGLEPMDKTVLDILATVGVYQDGVMKKQVDGKETVAHIFEYTTQLSVDATPQLVVPQGDDPNNLVPVQIMLVIKAKNQKKINSHRWLFNAIGKMLEPEICVLLDAGTKPGRKSIYYLWEAFYNDANLGGCCGEIHAMLEGGKKLLNPLVAAQNFEYKMSNILDKPLESSFGYVSVLPGAFSAYRYRAILGRPLEQYFHGDHSLADRLGPKGIYGMNIFTKNMFLAEDRILCFELVAKANERWTLTYVKPSKAETDVPESAAELIGQRRRWLNGSFAASVYALVNFFKLYRSGHGIVRMFFFHVQAFYNVFSLVFSWFSLANIWLTFSIIIDLVADQTPFFGSATVTHWVNEVLKWIYLIFLALQFVLALGNRPKGERMAYALTLWVYAILAVYLLVCSFYLTVKAFENIPTLLEQTKGSVILAILTGPIGALIAAAVSTFGIYFVASFLYRDPWHMFTSFFQYLCLAPSFTNVLNVYAFCNLHDVSWGTKGSDKAEALPSVSSKKGKTEDTAVVEEATRNKEDLEAHFKETVTRAVTKLEVKEEVEKPTMDDENKTFRTRLVAFWMLSNAGLAVAIENINGLPTGNEAQDEAGLHAKQNIYFEVILYSTFGLAAVRFIGCLYYFLKRNLFRLCRRN</sequence>
<feature type="domain" description="Chitin synthase N-terminal" evidence="15">
    <location>
        <begin position="117"/>
        <end position="187"/>
    </location>
</feature>
<dbReference type="InterPro" id="IPR013616">
    <property type="entry name" value="Chitin_synth_N"/>
</dbReference>
<comment type="catalytic activity">
    <reaction evidence="12 13">
        <text>[(1-&gt;4)-N-acetyl-beta-D-glucosaminyl](n) + UDP-N-acetyl-alpha-D-glucosamine = [(1-&gt;4)-N-acetyl-beta-D-glucosaminyl](n+1) + UDP + H(+)</text>
        <dbReference type="Rhea" id="RHEA:16637"/>
        <dbReference type="Rhea" id="RHEA-COMP:9593"/>
        <dbReference type="Rhea" id="RHEA-COMP:9595"/>
        <dbReference type="ChEBI" id="CHEBI:15378"/>
        <dbReference type="ChEBI" id="CHEBI:17029"/>
        <dbReference type="ChEBI" id="CHEBI:57705"/>
        <dbReference type="ChEBI" id="CHEBI:58223"/>
        <dbReference type="EC" id="2.4.1.16"/>
    </reaction>
</comment>
<gene>
    <name evidence="16" type="ORF">PHACADRAFT_250571</name>
</gene>
<dbReference type="InterPro" id="IPR029044">
    <property type="entry name" value="Nucleotide-diphossugar_trans"/>
</dbReference>
<evidence type="ECO:0000256" key="1">
    <source>
        <dbReference type="ARBA" id="ARBA00004651"/>
    </source>
</evidence>
<evidence type="ECO:0000256" key="14">
    <source>
        <dbReference type="SAM" id="MobiDB-lite"/>
    </source>
</evidence>
<keyword evidence="5 13" id="KW-0808">Transferase</keyword>
<name>K5WKD0_PHACS</name>
<proteinExistence type="inferred from homology"/>
<dbReference type="InterPro" id="IPR004835">
    <property type="entry name" value="Chitin_synth"/>
</dbReference>
<keyword evidence="4 13" id="KW-0328">Glycosyltransferase</keyword>
<evidence type="ECO:0000313" key="16">
    <source>
        <dbReference type="EMBL" id="EKM59835.1"/>
    </source>
</evidence>
<dbReference type="SUPFAM" id="SSF53448">
    <property type="entry name" value="Nucleotide-diphospho-sugar transferases"/>
    <property type="match status" value="1"/>
</dbReference>
<keyword evidence="17" id="KW-1185">Reference proteome</keyword>
<feature type="transmembrane region" description="Helical" evidence="13">
    <location>
        <begin position="554"/>
        <end position="577"/>
    </location>
</feature>
<evidence type="ECO:0000256" key="6">
    <source>
        <dbReference type="ARBA" id="ARBA00022692"/>
    </source>
</evidence>
<dbReference type="RefSeq" id="XP_007392388.1">
    <property type="nucleotide sequence ID" value="XM_007392326.1"/>
</dbReference>
<feature type="transmembrane region" description="Helical" evidence="13">
    <location>
        <begin position="849"/>
        <end position="870"/>
    </location>
</feature>
<evidence type="ECO:0000256" key="11">
    <source>
        <dbReference type="ARBA" id="ARBA00038055"/>
    </source>
</evidence>
<comment type="similarity">
    <text evidence="11">Belongs to the chitin synthase family. Class III subfamily.</text>
</comment>
<dbReference type="Pfam" id="PF01644">
    <property type="entry name" value="Chitin_synth_1"/>
    <property type="match status" value="1"/>
</dbReference>
<keyword evidence="7 13" id="KW-1133">Transmembrane helix</keyword>
<feature type="transmembrane region" description="Helical" evidence="13">
    <location>
        <begin position="627"/>
        <end position="646"/>
    </location>
</feature>
<keyword evidence="8 13" id="KW-0472">Membrane</keyword>
<protein>
    <recommendedName>
        <fullName evidence="2 13">Chitin synthase</fullName>
        <ecNumber evidence="2 13">2.4.1.16</ecNumber>
    </recommendedName>
</protein>
<dbReference type="KEGG" id="pco:PHACADRAFT_250571"/>
<comment type="function">
    <text evidence="10 13">Polymerizes chitin, a structural polymer of the cell wall and septum, by transferring the sugar moiety of UDP-GlcNAc to the non-reducing end of the growing chitin polymer.</text>
</comment>
<evidence type="ECO:0000313" key="17">
    <source>
        <dbReference type="Proteomes" id="UP000008370"/>
    </source>
</evidence>
<feature type="region of interest" description="Disordered" evidence="14">
    <location>
        <begin position="1"/>
        <end position="106"/>
    </location>
</feature>
<dbReference type="STRING" id="650164.K5WKD0"/>
<dbReference type="GeneID" id="18914962"/>
<feature type="compositionally biased region" description="Basic and acidic residues" evidence="14">
    <location>
        <begin position="20"/>
        <end position="34"/>
    </location>
</feature>